<evidence type="ECO:0000313" key="2">
    <source>
        <dbReference type="Proteomes" id="UP000003645"/>
    </source>
</evidence>
<evidence type="ECO:0000313" key="1">
    <source>
        <dbReference type="EMBL" id="AJT51547.1"/>
    </source>
</evidence>
<sequence length="156" mass="18500">MNNDEEKQVNNPDYTSFDEVYRVFLNMVDSYLLAQMDDEELSETLYEYLYKGLQVFSTYSVKDMFDIDTENKRFNNKLSNFEIVTLAKAMNLAWITANKNSEELMKKAIGDRDYNAVQGYQYLDRLQTMESQLRREIKNDINEFEYADVDIYGEMA</sequence>
<dbReference type="Proteomes" id="UP000003645">
    <property type="component" value="Plasmid pLM1"/>
</dbReference>
<dbReference type="EMBL" id="CP011014">
    <property type="protein sequence ID" value="AJT51547.1"/>
    <property type="molecule type" value="Genomic_DNA"/>
</dbReference>
<dbReference type="OrthoDB" id="2324935at2"/>
<proteinExistence type="predicted"/>
<dbReference type="HOGENOM" id="CLU_149810_0_0_9"/>
<gene>
    <name evidence="1" type="ORF">LBLM1_10960</name>
</gene>
<dbReference type="RefSeq" id="WP_039946345.1">
    <property type="nucleotide sequence ID" value="NZ_CP011014.1"/>
</dbReference>
<name>A0A0D4CN49_LIMMU</name>
<protein>
    <submittedName>
        <fullName evidence="1">Uncharacterized protein</fullName>
    </submittedName>
</protein>
<accession>A0A0D4CN49</accession>
<organism evidence="1 2">
    <name type="scientific">Limosilactobacillus mucosae LM1</name>
    <dbReference type="NCBI Taxonomy" id="1130798"/>
    <lineage>
        <taxon>Bacteria</taxon>
        <taxon>Bacillati</taxon>
        <taxon>Bacillota</taxon>
        <taxon>Bacilli</taxon>
        <taxon>Lactobacillales</taxon>
        <taxon>Lactobacillaceae</taxon>
        <taxon>Limosilactobacillus</taxon>
    </lineage>
</organism>
<dbReference type="KEGG" id="lmu:LBLM1_10960"/>
<reference evidence="1 2" key="1">
    <citation type="journal article" date="2012" name="J. Bacteriol.">
        <title>Genome sequence of Lactobacillus mucosae LM1, isolated from piglet feces.</title>
        <authorList>
            <person name="Lee J.H."/>
            <person name="Valeriano V.D."/>
            <person name="Shin Y.R."/>
            <person name="Chae J.P."/>
            <person name="Kim G.B."/>
            <person name="Ham J.S."/>
            <person name="Chun J."/>
            <person name="Kang D.K."/>
        </authorList>
    </citation>
    <scope>NUCLEOTIDE SEQUENCE [LARGE SCALE GENOMIC DNA]</scope>
    <source>
        <strain evidence="1 2">LM1</strain>
        <plasmid evidence="1">pLM1</plasmid>
    </source>
</reference>
<geneLocation type="plasmid" evidence="1 2">
    <name>pLM1</name>
</geneLocation>
<keyword evidence="2" id="KW-1185">Reference proteome</keyword>
<dbReference type="AlphaFoldDB" id="A0A0D4CN49"/>
<keyword evidence="1" id="KW-0614">Plasmid</keyword>